<keyword evidence="2" id="KW-1185">Reference proteome</keyword>
<dbReference type="OrthoDB" id="8083683at2"/>
<dbReference type="SUPFAM" id="SSF158560">
    <property type="entry name" value="BH3980-like"/>
    <property type="match status" value="1"/>
</dbReference>
<dbReference type="Pfam" id="PF06304">
    <property type="entry name" value="DUF1048"/>
    <property type="match status" value="1"/>
</dbReference>
<gene>
    <name evidence="1" type="ORF">SCNU_17470</name>
</gene>
<proteinExistence type="predicted"/>
<dbReference type="InterPro" id="IPR008316">
    <property type="entry name" value="UCP029876"/>
</dbReference>
<dbReference type="STRING" id="644548.SCNU_17470"/>
<organism evidence="1 2">
    <name type="scientific">Gordonia neofelifaecis NRRL B-59395</name>
    <dbReference type="NCBI Taxonomy" id="644548"/>
    <lineage>
        <taxon>Bacteria</taxon>
        <taxon>Bacillati</taxon>
        <taxon>Actinomycetota</taxon>
        <taxon>Actinomycetes</taxon>
        <taxon>Mycobacteriales</taxon>
        <taxon>Gordoniaceae</taxon>
        <taxon>Gordonia</taxon>
    </lineage>
</organism>
<dbReference type="EMBL" id="AEUD01000018">
    <property type="protein sequence ID" value="EGD53749.1"/>
    <property type="molecule type" value="Genomic_DNA"/>
</dbReference>
<sequence>MFVTKMLDDKRRYREFKAHKKALPRDYEIAVDAIERYMMYFGSGTADAVLDMLADLIEVFEQGVADGTPIRTLVGDDPVDFAETLLQNYPEAQWIGKERRRLADAIVEAEAVGDPENGAPS</sequence>
<dbReference type="eggNOG" id="COG4817">
    <property type="taxonomic scope" value="Bacteria"/>
</dbReference>
<evidence type="ECO:0000313" key="1">
    <source>
        <dbReference type="EMBL" id="EGD53749.1"/>
    </source>
</evidence>
<evidence type="ECO:0000313" key="2">
    <source>
        <dbReference type="Proteomes" id="UP000035065"/>
    </source>
</evidence>
<dbReference type="Proteomes" id="UP000035065">
    <property type="component" value="Unassembled WGS sequence"/>
</dbReference>
<reference evidence="1 2" key="1">
    <citation type="journal article" date="2011" name="J. Bacteriol.">
        <title>Draft Genome Sequence of Gordonia neofelifaecis NRRL B-59395, a Cholesterol-Degrading Actinomycete.</title>
        <authorList>
            <person name="Ge F."/>
            <person name="Li W."/>
            <person name="Chen G."/>
            <person name="Liu Y."/>
            <person name="Zhang G."/>
            <person name="Yong B."/>
            <person name="Wang Q."/>
            <person name="Wang N."/>
            <person name="Huang Z."/>
            <person name="Li W."/>
            <person name="Wang J."/>
            <person name="Wu C."/>
            <person name="Xie Q."/>
            <person name="Liu G."/>
        </authorList>
    </citation>
    <scope>NUCLEOTIDE SEQUENCE [LARGE SCALE GENOMIC DNA]</scope>
    <source>
        <strain evidence="1 2">NRRL B-59395</strain>
    </source>
</reference>
<comment type="caution">
    <text evidence="1">The sequence shown here is derived from an EMBL/GenBank/DDBJ whole genome shotgun (WGS) entry which is preliminary data.</text>
</comment>
<accession>F1YNL2</accession>
<dbReference type="RefSeq" id="WP_009680687.1">
    <property type="nucleotide sequence ID" value="NZ_AEUD01000018.1"/>
</dbReference>
<dbReference type="Gene3D" id="1.10.1900.10">
    <property type="entry name" value="c-terminal domain of poly(a) binding protein"/>
    <property type="match status" value="1"/>
</dbReference>
<evidence type="ECO:0008006" key="3">
    <source>
        <dbReference type="Google" id="ProtNLM"/>
    </source>
</evidence>
<protein>
    <recommendedName>
        <fullName evidence="3">DUF1048 domain-containing protein</fullName>
    </recommendedName>
</protein>
<name>F1YNL2_9ACTN</name>
<dbReference type="AlphaFoldDB" id="F1YNL2"/>